<evidence type="ECO:0000259" key="4">
    <source>
        <dbReference type="PROSITE" id="PS50893"/>
    </source>
</evidence>
<comment type="caution">
    <text evidence="5">The sequence shown here is derived from an EMBL/GenBank/DDBJ whole genome shotgun (WGS) entry which is preliminary data.</text>
</comment>
<evidence type="ECO:0000256" key="1">
    <source>
        <dbReference type="ARBA" id="ARBA00022448"/>
    </source>
</evidence>
<dbReference type="RefSeq" id="WP_266944570.1">
    <property type="nucleotide sequence ID" value="NZ_JAPEMK010000002.1"/>
</dbReference>
<keyword evidence="3 5" id="KW-0067">ATP-binding</keyword>
<evidence type="ECO:0000256" key="2">
    <source>
        <dbReference type="ARBA" id="ARBA00022741"/>
    </source>
</evidence>
<dbReference type="InterPro" id="IPR003439">
    <property type="entry name" value="ABC_transporter-like_ATP-bd"/>
</dbReference>
<dbReference type="InterPro" id="IPR027417">
    <property type="entry name" value="P-loop_NTPase"/>
</dbReference>
<keyword evidence="6" id="KW-1185">Reference proteome</keyword>
<dbReference type="InterPro" id="IPR051782">
    <property type="entry name" value="ABC_Transporter_VariousFunc"/>
</dbReference>
<evidence type="ECO:0000313" key="5">
    <source>
        <dbReference type="EMBL" id="MDU9001542.1"/>
    </source>
</evidence>
<keyword evidence="5" id="KW-0614">Plasmid</keyword>
<dbReference type="PROSITE" id="PS50893">
    <property type="entry name" value="ABC_TRANSPORTER_2"/>
    <property type="match status" value="1"/>
</dbReference>
<dbReference type="Proteomes" id="UP001257627">
    <property type="component" value="Unassembled WGS sequence"/>
</dbReference>
<dbReference type="InterPro" id="IPR017871">
    <property type="entry name" value="ABC_transporter-like_CS"/>
</dbReference>
<reference evidence="5 6" key="1">
    <citation type="submission" date="2023-02" db="EMBL/GenBank/DDBJ databases">
        <authorList>
            <person name="Maleckis M."/>
        </authorList>
    </citation>
    <scope>NUCLEOTIDE SEQUENCE [LARGE SCALE GENOMIC DNA]</scope>
    <source>
        <strain evidence="5 6">P8-A2</strain>
        <plasmid evidence="5">unnamed1</plasmid>
    </source>
</reference>
<dbReference type="PANTHER" id="PTHR42939:SF1">
    <property type="entry name" value="ABC TRANSPORTER ATP-BINDING PROTEIN ALBC-RELATED"/>
    <property type="match status" value="1"/>
</dbReference>
<dbReference type="SUPFAM" id="SSF52540">
    <property type="entry name" value="P-loop containing nucleoside triphosphate hydrolases"/>
    <property type="match status" value="1"/>
</dbReference>
<geneLocation type="plasmid" evidence="5">
    <name>unnamed1</name>
</geneLocation>
<protein>
    <submittedName>
        <fullName evidence="5">ATP-binding cassette domain-containing protein</fullName>
    </submittedName>
</protein>
<feature type="domain" description="ABC transporter" evidence="4">
    <location>
        <begin position="3"/>
        <end position="234"/>
    </location>
</feature>
<name>A0ABU3V5V5_9ACTN</name>
<dbReference type="Gene3D" id="3.40.50.300">
    <property type="entry name" value="P-loop containing nucleotide triphosphate hydrolases"/>
    <property type="match status" value="1"/>
</dbReference>
<dbReference type="SMART" id="SM00382">
    <property type="entry name" value="AAA"/>
    <property type="match status" value="1"/>
</dbReference>
<dbReference type="Pfam" id="PF00005">
    <property type="entry name" value="ABC_tran"/>
    <property type="match status" value="1"/>
</dbReference>
<accession>A0ABU3V5V5</accession>
<keyword evidence="2" id="KW-0547">Nucleotide-binding</keyword>
<dbReference type="EMBL" id="JARAKF010000003">
    <property type="protein sequence ID" value="MDU9001542.1"/>
    <property type="molecule type" value="Genomic_DNA"/>
</dbReference>
<gene>
    <name evidence="5" type="ORF">PU648_56905</name>
</gene>
<sequence length="248" mass="26596">MPITFRECTFRYRGGDDVIQNLDLAFTSGATVLLGPNGAGKSTLLSLGASALRPQSGGVTFNGLSPWNRKQSAAYRAAVAWLPQKPSFLSGMTCRQHVTYAGWLKGMTQRDASSASGEALERVGLAKQADRKVSELSGGQQQRVAIAQALVHRAKVLLLDEPTVGLDPKQRRSFLQLIASLRDETHVIVSTHDIADISESFSDVVVLHGGKVLFNGPVPSFLAHSGTRIHSERAAEDAYTAVLEGGSR</sequence>
<dbReference type="InterPro" id="IPR003593">
    <property type="entry name" value="AAA+_ATPase"/>
</dbReference>
<organism evidence="5 6">
    <name type="scientific">Streptomyces mirabilis</name>
    <dbReference type="NCBI Taxonomy" id="68239"/>
    <lineage>
        <taxon>Bacteria</taxon>
        <taxon>Bacillati</taxon>
        <taxon>Actinomycetota</taxon>
        <taxon>Actinomycetes</taxon>
        <taxon>Kitasatosporales</taxon>
        <taxon>Streptomycetaceae</taxon>
        <taxon>Streptomyces</taxon>
    </lineage>
</organism>
<dbReference type="GO" id="GO:0005524">
    <property type="term" value="F:ATP binding"/>
    <property type="evidence" value="ECO:0007669"/>
    <property type="project" value="UniProtKB-KW"/>
</dbReference>
<evidence type="ECO:0000256" key="3">
    <source>
        <dbReference type="ARBA" id="ARBA00022840"/>
    </source>
</evidence>
<proteinExistence type="predicted"/>
<dbReference type="PANTHER" id="PTHR42939">
    <property type="entry name" value="ABC TRANSPORTER ATP-BINDING PROTEIN ALBC-RELATED"/>
    <property type="match status" value="1"/>
</dbReference>
<keyword evidence="1" id="KW-0813">Transport</keyword>
<evidence type="ECO:0000313" key="6">
    <source>
        <dbReference type="Proteomes" id="UP001257627"/>
    </source>
</evidence>
<dbReference type="PROSITE" id="PS00211">
    <property type="entry name" value="ABC_TRANSPORTER_1"/>
    <property type="match status" value="1"/>
</dbReference>